<dbReference type="Pfam" id="PF07734">
    <property type="entry name" value="FBA_1"/>
    <property type="match status" value="1"/>
</dbReference>
<keyword evidence="3" id="KW-1185">Reference proteome</keyword>
<evidence type="ECO:0000259" key="1">
    <source>
        <dbReference type="PROSITE" id="PS50181"/>
    </source>
</evidence>
<dbReference type="Pfam" id="PF00646">
    <property type="entry name" value="F-box"/>
    <property type="match status" value="1"/>
</dbReference>
<organism evidence="2 3">
    <name type="scientific">Capsella rubella</name>
    <dbReference type="NCBI Taxonomy" id="81985"/>
    <lineage>
        <taxon>Eukaryota</taxon>
        <taxon>Viridiplantae</taxon>
        <taxon>Streptophyta</taxon>
        <taxon>Embryophyta</taxon>
        <taxon>Tracheophyta</taxon>
        <taxon>Spermatophyta</taxon>
        <taxon>Magnoliopsida</taxon>
        <taxon>eudicotyledons</taxon>
        <taxon>Gunneridae</taxon>
        <taxon>Pentapetalae</taxon>
        <taxon>rosids</taxon>
        <taxon>malvids</taxon>
        <taxon>Brassicales</taxon>
        <taxon>Brassicaceae</taxon>
        <taxon>Camelineae</taxon>
        <taxon>Capsella</taxon>
    </lineage>
</organism>
<reference evidence="3" key="1">
    <citation type="journal article" date="2013" name="Nat. Genet.">
        <title>The Capsella rubella genome and the genomic consequences of rapid mating system evolution.</title>
        <authorList>
            <person name="Slotte T."/>
            <person name="Hazzouri K.M."/>
            <person name="Agren J.A."/>
            <person name="Koenig D."/>
            <person name="Maumus F."/>
            <person name="Guo Y.L."/>
            <person name="Steige K."/>
            <person name="Platts A.E."/>
            <person name="Escobar J.S."/>
            <person name="Newman L.K."/>
            <person name="Wang W."/>
            <person name="Mandakova T."/>
            <person name="Vello E."/>
            <person name="Smith L.M."/>
            <person name="Henz S.R."/>
            <person name="Steffen J."/>
            <person name="Takuno S."/>
            <person name="Brandvain Y."/>
            <person name="Coop G."/>
            <person name="Andolfatto P."/>
            <person name="Hu T.T."/>
            <person name="Blanchette M."/>
            <person name="Clark R.M."/>
            <person name="Quesneville H."/>
            <person name="Nordborg M."/>
            <person name="Gaut B.S."/>
            <person name="Lysak M.A."/>
            <person name="Jenkins J."/>
            <person name="Grimwood J."/>
            <person name="Chapman J."/>
            <person name="Prochnik S."/>
            <person name="Shu S."/>
            <person name="Rokhsar D."/>
            <person name="Schmutz J."/>
            <person name="Weigel D."/>
            <person name="Wright S.I."/>
        </authorList>
    </citation>
    <scope>NUCLEOTIDE SEQUENCE [LARGE SCALE GENOMIC DNA]</scope>
    <source>
        <strain evidence="3">cv. Monte Gargano</strain>
    </source>
</reference>
<dbReference type="AlphaFoldDB" id="R0I4L2"/>
<evidence type="ECO:0000313" key="2">
    <source>
        <dbReference type="EMBL" id="EOA31273.1"/>
    </source>
</evidence>
<dbReference type="EMBL" id="KB870807">
    <property type="protein sequence ID" value="EOA31273.1"/>
    <property type="molecule type" value="Genomic_DNA"/>
</dbReference>
<protein>
    <recommendedName>
        <fullName evidence="1">F-box domain-containing protein</fullName>
    </recommendedName>
</protein>
<dbReference type="NCBIfam" id="TIGR01640">
    <property type="entry name" value="F_box_assoc_1"/>
    <property type="match status" value="1"/>
</dbReference>
<dbReference type="CDD" id="cd22157">
    <property type="entry name" value="F-box_AtFBW1-like"/>
    <property type="match status" value="1"/>
</dbReference>
<name>R0I4L2_9BRAS</name>
<gene>
    <name evidence="2" type="ORF">CARUB_v10014445mg</name>
</gene>
<dbReference type="InterPro" id="IPR017451">
    <property type="entry name" value="F-box-assoc_interact_dom"/>
</dbReference>
<dbReference type="InterPro" id="IPR001810">
    <property type="entry name" value="F-box_dom"/>
</dbReference>
<proteinExistence type="predicted"/>
<evidence type="ECO:0000313" key="3">
    <source>
        <dbReference type="Proteomes" id="UP000029121"/>
    </source>
</evidence>
<dbReference type="InterPro" id="IPR050796">
    <property type="entry name" value="SCF_F-box_component"/>
</dbReference>
<dbReference type="SUPFAM" id="SSF81383">
    <property type="entry name" value="F-box domain"/>
    <property type="match status" value="1"/>
</dbReference>
<dbReference type="InterPro" id="IPR036047">
    <property type="entry name" value="F-box-like_dom_sf"/>
</dbReference>
<dbReference type="SMART" id="SM00256">
    <property type="entry name" value="FBOX"/>
    <property type="match status" value="1"/>
</dbReference>
<sequence>MVKKKKKRNILDLPEDLVVEILSRVPAASLARLPSTSKRWNALFKEGSFVKKHSANAPRQLHLFLMLLNSRLYSVSIDLHGVRNNNNVAPSAKVTESWGVSVKGNTYWLHETLDGKDFELLRFDFSTERFQTLPLPQPLPHCARDLSLVREDQLCLLTHPDENPLDLHVWVTAKIESNGVISWSKVLTAKTNSKLSGRMSFLADHKIKILVGCGVSKDIFLRSVRENTYIRIQWYHLCEESEFPIFFNYVPSLVQIQ</sequence>
<dbReference type="Proteomes" id="UP000029121">
    <property type="component" value="Unassembled WGS sequence"/>
</dbReference>
<dbReference type="PROSITE" id="PS50181">
    <property type="entry name" value="FBOX"/>
    <property type="match status" value="1"/>
</dbReference>
<dbReference type="InterPro" id="IPR006527">
    <property type="entry name" value="F-box-assoc_dom_typ1"/>
</dbReference>
<accession>R0I4L2</accession>
<dbReference type="PANTHER" id="PTHR31672">
    <property type="entry name" value="BNACNNG10540D PROTEIN"/>
    <property type="match status" value="1"/>
</dbReference>
<feature type="domain" description="F-box" evidence="1">
    <location>
        <begin position="7"/>
        <end position="53"/>
    </location>
</feature>
<dbReference type="Gene3D" id="1.20.1280.50">
    <property type="match status" value="1"/>
</dbReference>